<accession>A0A5N5HWS2</accession>
<dbReference type="EMBL" id="SMOL01000120">
    <property type="protein sequence ID" value="KAB2632069.1"/>
    <property type="molecule type" value="Genomic_DNA"/>
</dbReference>
<reference evidence="2 3" key="1">
    <citation type="submission" date="2019-09" db="EMBL/GenBank/DDBJ databases">
        <authorList>
            <person name="Ou C."/>
        </authorList>
    </citation>
    <scope>NUCLEOTIDE SEQUENCE [LARGE SCALE GENOMIC DNA]</scope>
    <source>
        <strain evidence="2">S2</strain>
        <tissue evidence="2">Leaf</tissue>
    </source>
</reference>
<protein>
    <recommendedName>
        <fullName evidence="1">RNase H type-1 domain-containing protein</fullName>
    </recommendedName>
</protein>
<dbReference type="GO" id="GO:0004523">
    <property type="term" value="F:RNA-DNA hybrid ribonuclease activity"/>
    <property type="evidence" value="ECO:0007669"/>
    <property type="project" value="InterPro"/>
</dbReference>
<dbReference type="PANTHER" id="PTHR47074">
    <property type="entry name" value="BNAC02G40300D PROTEIN"/>
    <property type="match status" value="1"/>
</dbReference>
<reference evidence="3" key="2">
    <citation type="submission" date="2019-10" db="EMBL/GenBank/DDBJ databases">
        <title>A de novo genome assembly of a pear dwarfing rootstock.</title>
        <authorList>
            <person name="Wang F."/>
            <person name="Wang J."/>
            <person name="Li S."/>
            <person name="Zhang Y."/>
            <person name="Fang M."/>
            <person name="Ma L."/>
            <person name="Zhao Y."/>
            <person name="Jiang S."/>
        </authorList>
    </citation>
    <scope>NUCLEOTIDE SEQUENCE [LARGE SCALE GENOMIC DNA]</scope>
</reference>
<dbReference type="OrthoDB" id="1747175at2759"/>
<dbReference type="Pfam" id="PF13456">
    <property type="entry name" value="RVT_3"/>
    <property type="match status" value="1"/>
</dbReference>
<dbReference type="InterPro" id="IPR002156">
    <property type="entry name" value="RNaseH_domain"/>
</dbReference>
<dbReference type="InterPro" id="IPR036397">
    <property type="entry name" value="RNaseH_sf"/>
</dbReference>
<organism evidence="2 3">
    <name type="scientific">Pyrus ussuriensis x Pyrus communis</name>
    <dbReference type="NCBI Taxonomy" id="2448454"/>
    <lineage>
        <taxon>Eukaryota</taxon>
        <taxon>Viridiplantae</taxon>
        <taxon>Streptophyta</taxon>
        <taxon>Embryophyta</taxon>
        <taxon>Tracheophyta</taxon>
        <taxon>Spermatophyta</taxon>
        <taxon>Magnoliopsida</taxon>
        <taxon>eudicotyledons</taxon>
        <taxon>Gunneridae</taxon>
        <taxon>Pentapetalae</taxon>
        <taxon>rosids</taxon>
        <taxon>fabids</taxon>
        <taxon>Rosales</taxon>
        <taxon>Rosaceae</taxon>
        <taxon>Amygdaloideae</taxon>
        <taxon>Maleae</taxon>
        <taxon>Pyrus</taxon>
    </lineage>
</organism>
<comment type="caution">
    <text evidence="2">The sequence shown here is derived from an EMBL/GenBank/DDBJ whole genome shotgun (WGS) entry which is preliminary data.</text>
</comment>
<evidence type="ECO:0000259" key="1">
    <source>
        <dbReference type="Pfam" id="PF13456"/>
    </source>
</evidence>
<feature type="domain" description="RNase H type-1" evidence="1">
    <location>
        <begin position="3"/>
        <end position="74"/>
    </location>
</feature>
<proteinExistence type="predicted"/>
<name>A0A5N5HWS2_9ROSA</name>
<dbReference type="Gene3D" id="3.30.420.10">
    <property type="entry name" value="Ribonuclease H-like superfamily/Ribonuclease H"/>
    <property type="match status" value="1"/>
</dbReference>
<dbReference type="PANTHER" id="PTHR47074:SF79">
    <property type="entry name" value="PUTATIVE-RELATED"/>
    <property type="match status" value="1"/>
</dbReference>
<sequence length="105" mass="11667">MDLELVVERGLNKMDIENDALQIISAVLESSVNRSPMGPIIEDVKFLLTLIAEASVAHIRRQANSVAHQLARYALHTGGDFTWFNEPPLIISDLLLEDVSLPCTR</sequence>
<dbReference type="AlphaFoldDB" id="A0A5N5HWS2"/>
<evidence type="ECO:0000313" key="2">
    <source>
        <dbReference type="EMBL" id="KAB2632069.1"/>
    </source>
</evidence>
<reference evidence="2 3" key="3">
    <citation type="submission" date="2019-11" db="EMBL/GenBank/DDBJ databases">
        <title>A de novo genome assembly of a pear dwarfing rootstock.</title>
        <authorList>
            <person name="Wang F."/>
            <person name="Wang J."/>
            <person name="Li S."/>
            <person name="Zhang Y."/>
            <person name="Fang M."/>
            <person name="Ma L."/>
            <person name="Zhao Y."/>
            <person name="Jiang S."/>
        </authorList>
    </citation>
    <scope>NUCLEOTIDE SEQUENCE [LARGE SCALE GENOMIC DNA]</scope>
    <source>
        <strain evidence="2">S2</strain>
        <tissue evidence="2">Leaf</tissue>
    </source>
</reference>
<dbReference type="InterPro" id="IPR052929">
    <property type="entry name" value="RNase_H-like_EbsB-rel"/>
</dbReference>
<gene>
    <name evidence="2" type="ORF">D8674_028316</name>
</gene>
<evidence type="ECO:0000313" key="3">
    <source>
        <dbReference type="Proteomes" id="UP000327157"/>
    </source>
</evidence>
<dbReference type="GO" id="GO:0003676">
    <property type="term" value="F:nucleic acid binding"/>
    <property type="evidence" value="ECO:0007669"/>
    <property type="project" value="InterPro"/>
</dbReference>
<dbReference type="Proteomes" id="UP000327157">
    <property type="component" value="Chromosome 6"/>
</dbReference>
<keyword evidence="3" id="KW-1185">Reference proteome</keyword>